<evidence type="ECO:0000313" key="1">
    <source>
        <dbReference type="EMBL" id="KAJ8010989.1"/>
    </source>
</evidence>
<name>A0ACC2H4T2_DALPE</name>
<dbReference type="EMBL" id="CM055732">
    <property type="protein sequence ID" value="KAJ8010989.1"/>
    <property type="molecule type" value="Genomic_DNA"/>
</dbReference>
<comment type="caution">
    <text evidence="1">The sequence shown here is derived from an EMBL/GenBank/DDBJ whole genome shotgun (WGS) entry which is preliminary data.</text>
</comment>
<sequence>MLTLPYEDTDVTCKPWFGGNYPRGSLHDLEQDPRYNLNASSNQVREGEEEGEEEGMSEREDEEGDEEERENDNQQDDNGLPRKRGQRKNKIPKGRLERVKVRRHEANARERSRMHGLNDALESLRKVVPCYSKTQKLSKIETLRLAKNYIWALSETLSAGKKPDLLGFIQTLCRGLSQPTTNLVAGCLQLNTRSFLTDQNGEVTYPSRANYDNMYPYPGVELGTPPGHGCSVTDSTKPSYHSRPYSYGGLYESYYNNTSPEGGRGMNHRDPHMSPPLNFNGIFSVKHENPVEYRKSYSVMRYGSVSSSGSLSQPSMYRVLPEGRFSFDSNLRPGGPTFPSGTQQEELNGAFHN</sequence>
<accession>A0ACC2H4T2</accession>
<protein>
    <submittedName>
        <fullName evidence="1">Uncharacterized protein</fullName>
    </submittedName>
</protein>
<dbReference type="Proteomes" id="UP001157502">
    <property type="component" value="Chromosome 5"/>
</dbReference>
<organism evidence="1 2">
    <name type="scientific">Dallia pectoralis</name>
    <name type="common">Alaska blackfish</name>
    <dbReference type="NCBI Taxonomy" id="75939"/>
    <lineage>
        <taxon>Eukaryota</taxon>
        <taxon>Metazoa</taxon>
        <taxon>Chordata</taxon>
        <taxon>Craniata</taxon>
        <taxon>Vertebrata</taxon>
        <taxon>Euteleostomi</taxon>
        <taxon>Actinopterygii</taxon>
        <taxon>Neopterygii</taxon>
        <taxon>Teleostei</taxon>
        <taxon>Protacanthopterygii</taxon>
        <taxon>Esociformes</taxon>
        <taxon>Umbridae</taxon>
        <taxon>Dallia</taxon>
    </lineage>
</organism>
<reference evidence="1" key="1">
    <citation type="submission" date="2021-05" db="EMBL/GenBank/DDBJ databases">
        <authorList>
            <person name="Pan Q."/>
            <person name="Jouanno E."/>
            <person name="Zahm M."/>
            <person name="Klopp C."/>
            <person name="Cabau C."/>
            <person name="Louis A."/>
            <person name="Berthelot C."/>
            <person name="Parey E."/>
            <person name="Roest Crollius H."/>
            <person name="Montfort J."/>
            <person name="Robinson-Rechavi M."/>
            <person name="Bouchez O."/>
            <person name="Lampietro C."/>
            <person name="Lopez Roques C."/>
            <person name="Donnadieu C."/>
            <person name="Postlethwait J."/>
            <person name="Bobe J."/>
            <person name="Dillon D."/>
            <person name="Chandos A."/>
            <person name="von Hippel F."/>
            <person name="Guiguen Y."/>
        </authorList>
    </citation>
    <scope>NUCLEOTIDE SEQUENCE</scope>
    <source>
        <strain evidence="1">YG-Jan2019</strain>
    </source>
</reference>
<gene>
    <name evidence="1" type="ORF">DPEC_G00053550</name>
</gene>
<proteinExistence type="predicted"/>
<keyword evidence="2" id="KW-1185">Reference proteome</keyword>
<evidence type="ECO:0000313" key="2">
    <source>
        <dbReference type="Proteomes" id="UP001157502"/>
    </source>
</evidence>